<reference evidence="1 2" key="1">
    <citation type="submission" date="2018-10" db="EMBL/GenBank/DDBJ databases">
        <authorList>
            <person name="Ekblom R."/>
            <person name="Jareborg N."/>
        </authorList>
    </citation>
    <scope>NUCLEOTIDE SEQUENCE [LARGE SCALE GENOMIC DNA]</scope>
    <source>
        <tissue evidence="1">Muscle</tissue>
    </source>
</reference>
<organism evidence="1 2">
    <name type="scientific">Gulo gulo</name>
    <name type="common">Wolverine</name>
    <name type="synonym">Gluton</name>
    <dbReference type="NCBI Taxonomy" id="48420"/>
    <lineage>
        <taxon>Eukaryota</taxon>
        <taxon>Metazoa</taxon>
        <taxon>Chordata</taxon>
        <taxon>Craniata</taxon>
        <taxon>Vertebrata</taxon>
        <taxon>Euteleostomi</taxon>
        <taxon>Mammalia</taxon>
        <taxon>Eutheria</taxon>
        <taxon>Laurasiatheria</taxon>
        <taxon>Carnivora</taxon>
        <taxon>Caniformia</taxon>
        <taxon>Musteloidea</taxon>
        <taxon>Mustelidae</taxon>
        <taxon>Guloninae</taxon>
        <taxon>Gulo</taxon>
    </lineage>
</organism>
<protein>
    <submittedName>
        <fullName evidence="1">Uncharacterized protein</fullName>
    </submittedName>
</protein>
<dbReference type="AlphaFoldDB" id="A0A9X9LUC0"/>
<name>A0A9X9LUC0_GULGU</name>
<dbReference type="Proteomes" id="UP000269945">
    <property type="component" value="Unassembled WGS sequence"/>
</dbReference>
<comment type="caution">
    <text evidence="1">The sequence shown here is derived from an EMBL/GenBank/DDBJ whole genome shotgun (WGS) entry which is preliminary data.</text>
</comment>
<proteinExistence type="predicted"/>
<accession>A0A9X9LUC0</accession>
<gene>
    <name evidence="1" type="ORF">BN2614_LOCUS1</name>
</gene>
<evidence type="ECO:0000313" key="2">
    <source>
        <dbReference type="Proteomes" id="UP000269945"/>
    </source>
</evidence>
<dbReference type="EMBL" id="CYRY02018357">
    <property type="protein sequence ID" value="VCW96538.1"/>
    <property type="molecule type" value="Genomic_DNA"/>
</dbReference>
<sequence>MCFGIGNSIFRKTFKGKYSSPRTRFYRHITEHLPSAVLPNPHDVMHTCKMLVLILKNGVRVKCNWPKGSGHPCSPGFLTDKLKI</sequence>
<keyword evidence="2" id="KW-1185">Reference proteome</keyword>
<evidence type="ECO:0000313" key="1">
    <source>
        <dbReference type="EMBL" id="VCW96538.1"/>
    </source>
</evidence>